<evidence type="ECO:0000259" key="5">
    <source>
        <dbReference type="PROSITE" id="PS50931"/>
    </source>
</evidence>
<organism evidence="6 7">
    <name type="scientific">Thiohalocapsa marina</name>
    <dbReference type="NCBI Taxonomy" id="424902"/>
    <lineage>
        <taxon>Bacteria</taxon>
        <taxon>Pseudomonadati</taxon>
        <taxon>Pseudomonadota</taxon>
        <taxon>Gammaproteobacteria</taxon>
        <taxon>Chromatiales</taxon>
        <taxon>Chromatiaceae</taxon>
        <taxon>Thiohalocapsa</taxon>
    </lineage>
</organism>
<dbReference type="GO" id="GO:0003700">
    <property type="term" value="F:DNA-binding transcription factor activity"/>
    <property type="evidence" value="ECO:0007669"/>
    <property type="project" value="InterPro"/>
</dbReference>
<dbReference type="Proteomes" id="UP000322981">
    <property type="component" value="Unassembled WGS sequence"/>
</dbReference>
<dbReference type="RefSeq" id="WP_150090280.1">
    <property type="nucleotide sequence ID" value="NZ_JBFUOH010000065.1"/>
</dbReference>
<gene>
    <name evidence="6" type="ORF">F2Q65_02960</name>
</gene>
<protein>
    <submittedName>
        <fullName evidence="6">LysR family transcriptional regulator</fullName>
    </submittedName>
</protein>
<dbReference type="PANTHER" id="PTHR30126:SF21">
    <property type="entry name" value="TRANSCRIPTIONAL REGULATOR-RELATED"/>
    <property type="match status" value="1"/>
</dbReference>
<dbReference type="PROSITE" id="PS50931">
    <property type="entry name" value="HTH_LYSR"/>
    <property type="match status" value="1"/>
</dbReference>
<dbReference type="FunFam" id="1.10.10.10:FF:000001">
    <property type="entry name" value="LysR family transcriptional regulator"/>
    <property type="match status" value="1"/>
</dbReference>
<keyword evidence="3" id="KW-0238">DNA-binding</keyword>
<dbReference type="Pfam" id="PF00126">
    <property type="entry name" value="HTH_1"/>
    <property type="match status" value="1"/>
</dbReference>
<keyword evidence="2" id="KW-0805">Transcription regulation</keyword>
<name>A0A5M8FQJ7_9GAMM</name>
<dbReference type="Pfam" id="PF03466">
    <property type="entry name" value="LysR_substrate"/>
    <property type="match status" value="1"/>
</dbReference>
<dbReference type="InterPro" id="IPR005119">
    <property type="entry name" value="LysR_subst-bd"/>
</dbReference>
<reference evidence="6 7" key="1">
    <citation type="submission" date="2019-09" db="EMBL/GenBank/DDBJ databases">
        <title>Whole-genome sequence of the purple sulfur bacterium Thiohalocapsa marina DSM 19078.</title>
        <authorList>
            <person name="Kyndt J.A."/>
            <person name="Meyer T.E."/>
        </authorList>
    </citation>
    <scope>NUCLEOTIDE SEQUENCE [LARGE SCALE GENOMIC DNA]</scope>
    <source>
        <strain evidence="6 7">DSM 19078</strain>
    </source>
</reference>
<keyword evidence="7" id="KW-1185">Reference proteome</keyword>
<dbReference type="GO" id="GO:0000976">
    <property type="term" value="F:transcription cis-regulatory region binding"/>
    <property type="evidence" value="ECO:0007669"/>
    <property type="project" value="TreeGrafter"/>
</dbReference>
<dbReference type="InterPro" id="IPR036390">
    <property type="entry name" value="WH_DNA-bd_sf"/>
</dbReference>
<dbReference type="OrthoDB" id="9786526at2"/>
<evidence type="ECO:0000256" key="4">
    <source>
        <dbReference type="ARBA" id="ARBA00023163"/>
    </source>
</evidence>
<keyword evidence="4" id="KW-0804">Transcription</keyword>
<dbReference type="PRINTS" id="PR00039">
    <property type="entry name" value="HTHLYSR"/>
</dbReference>
<dbReference type="Gene3D" id="3.40.190.290">
    <property type="match status" value="1"/>
</dbReference>
<evidence type="ECO:0000313" key="7">
    <source>
        <dbReference type="Proteomes" id="UP000322981"/>
    </source>
</evidence>
<comment type="similarity">
    <text evidence="1">Belongs to the LysR transcriptional regulatory family.</text>
</comment>
<evidence type="ECO:0000313" key="6">
    <source>
        <dbReference type="EMBL" id="KAA6186874.1"/>
    </source>
</evidence>
<dbReference type="SUPFAM" id="SSF53850">
    <property type="entry name" value="Periplasmic binding protein-like II"/>
    <property type="match status" value="1"/>
</dbReference>
<dbReference type="SUPFAM" id="SSF46785">
    <property type="entry name" value="Winged helix' DNA-binding domain"/>
    <property type="match status" value="1"/>
</dbReference>
<dbReference type="Gene3D" id="1.10.10.10">
    <property type="entry name" value="Winged helix-like DNA-binding domain superfamily/Winged helix DNA-binding domain"/>
    <property type="match status" value="1"/>
</dbReference>
<sequence>MDTELLKTFLEVNRTRHFGKAAEHLCLTQSAVSARIRQLEQLLGVELFTRTRNNVQLTPEGERLLRHAEVILNTWTKAQQEIAVTGDDRCCLAVGAVPSLWAIALQDWLFALARQMPRLAVTAEAHSADVLFRRARERTLDLAFAFESPQLAELSVVPLAIIRLVMVSSHANLGAEEAVRQEDYVLVDWGTGFATAHAQAFTDAPPPRLRLGIGRLAHAYVLENGGSAYLPEAMVAADIAAGRLFPVPGAPLMERQPYAFHHRDAEQDGRLGRMLAPLRAPADLASGD</sequence>
<proteinExistence type="inferred from homology"/>
<dbReference type="EMBL" id="VWXX01000003">
    <property type="protein sequence ID" value="KAA6186874.1"/>
    <property type="molecule type" value="Genomic_DNA"/>
</dbReference>
<comment type="caution">
    <text evidence="6">The sequence shown here is derived from an EMBL/GenBank/DDBJ whole genome shotgun (WGS) entry which is preliminary data.</text>
</comment>
<dbReference type="InterPro" id="IPR036388">
    <property type="entry name" value="WH-like_DNA-bd_sf"/>
</dbReference>
<dbReference type="PANTHER" id="PTHR30126">
    <property type="entry name" value="HTH-TYPE TRANSCRIPTIONAL REGULATOR"/>
    <property type="match status" value="1"/>
</dbReference>
<evidence type="ECO:0000256" key="1">
    <source>
        <dbReference type="ARBA" id="ARBA00009437"/>
    </source>
</evidence>
<evidence type="ECO:0000256" key="2">
    <source>
        <dbReference type="ARBA" id="ARBA00023015"/>
    </source>
</evidence>
<dbReference type="AlphaFoldDB" id="A0A5M8FQJ7"/>
<dbReference type="InterPro" id="IPR000847">
    <property type="entry name" value="LysR_HTH_N"/>
</dbReference>
<evidence type="ECO:0000256" key="3">
    <source>
        <dbReference type="ARBA" id="ARBA00023125"/>
    </source>
</evidence>
<feature type="domain" description="HTH lysR-type" evidence="5">
    <location>
        <begin position="1"/>
        <end position="58"/>
    </location>
</feature>
<accession>A0A5M8FQJ7</accession>